<organism evidence="8 9">
    <name type="scientific">Streptomyces clavifer</name>
    <dbReference type="NCBI Taxonomy" id="68188"/>
    <lineage>
        <taxon>Bacteria</taxon>
        <taxon>Bacillati</taxon>
        <taxon>Actinomycetota</taxon>
        <taxon>Actinomycetes</taxon>
        <taxon>Kitasatosporales</taxon>
        <taxon>Streptomycetaceae</taxon>
        <taxon>Streptomyces</taxon>
    </lineage>
</organism>
<dbReference type="SUPFAM" id="SSF53613">
    <property type="entry name" value="Ribokinase-like"/>
    <property type="match status" value="1"/>
</dbReference>
<dbReference type="GO" id="GO:0047590">
    <property type="term" value="F:5-dehydro-2-deoxygluconokinase activity"/>
    <property type="evidence" value="ECO:0007669"/>
    <property type="project" value="UniProtKB-EC"/>
</dbReference>
<evidence type="ECO:0000256" key="2">
    <source>
        <dbReference type="ARBA" id="ARBA00022679"/>
    </source>
</evidence>
<sequence length="437" mass="44416">MPEPYDVITMGRIGVDIYPLQTGVPLAKVETFGKFLGGSPSNVAVAAARLGRRTAVITRTGQDAFGDYLHQALAGFGVDDRWVTAVARYPTPVTFCEIFPPDHFPLYFYRQPKAPDLEIHRDELDLDAVRAARVFWMTGTGLCAEPSRSATLAALRARSAAQAPGEAQGPRATVFDLDWRPMFWDGGAQGSGAGGGEGSGSGEPPPTARYREALAHATVAVGNLDECEIATGEREPYAAARALLAAGVELAVVKQGPAGVLAVHRDGTTAEIPPLPVEVVNGLGAGDAFGGALCHGLLAGWETARIMRYANAAGAIVASRLACSSAMPYPHEVEQALADGAVEATGTMKAPGPAETAATPEAPGPPAEASRAPAPPGTPAPPAAPGPHGLSEAAGTAGPNNTPAPPGTPARQAAPAPPGPAEAPRAPGSSGTPGATP</sequence>
<proteinExistence type="inferred from homology"/>
<evidence type="ECO:0000256" key="1">
    <source>
        <dbReference type="ARBA" id="ARBA00010688"/>
    </source>
</evidence>
<dbReference type="EC" id="2.7.1.92" evidence="8"/>
<comment type="caution">
    <text evidence="8">The sequence shown here is derived from an EMBL/GenBank/DDBJ whole genome shotgun (WGS) entry which is preliminary data.</text>
</comment>
<dbReference type="InterPro" id="IPR050306">
    <property type="entry name" value="PfkB_Carbo_kinase"/>
</dbReference>
<dbReference type="Pfam" id="PF00294">
    <property type="entry name" value="PfkB"/>
    <property type="match status" value="2"/>
</dbReference>
<feature type="compositionally biased region" description="Gly residues" evidence="6">
    <location>
        <begin position="187"/>
        <end position="201"/>
    </location>
</feature>
<dbReference type="PANTHER" id="PTHR43085:SF49">
    <property type="entry name" value="5-DEHYDRO-2-DEOXYGLUCONOKINASE"/>
    <property type="match status" value="1"/>
</dbReference>
<keyword evidence="4" id="KW-0418">Kinase</keyword>
<feature type="compositionally biased region" description="Low complexity" evidence="6">
    <location>
        <begin position="350"/>
        <end position="372"/>
    </location>
</feature>
<accession>A0ABS4VBM2</accession>
<dbReference type="PANTHER" id="PTHR43085">
    <property type="entry name" value="HEXOKINASE FAMILY MEMBER"/>
    <property type="match status" value="1"/>
</dbReference>
<evidence type="ECO:0000256" key="5">
    <source>
        <dbReference type="ARBA" id="ARBA00022840"/>
    </source>
</evidence>
<dbReference type="RefSeq" id="WP_209470507.1">
    <property type="nucleotide sequence ID" value="NZ_BMWJ01000003.1"/>
</dbReference>
<protein>
    <submittedName>
        <fullName evidence="8">5-dehydro-2-deoxygluconokinase</fullName>
        <ecNumber evidence="8">2.7.1.92</ecNumber>
    </submittedName>
</protein>
<dbReference type="CDD" id="cd01166">
    <property type="entry name" value="KdgK"/>
    <property type="match status" value="1"/>
</dbReference>
<keyword evidence="3" id="KW-0547">Nucleotide-binding</keyword>
<evidence type="ECO:0000256" key="3">
    <source>
        <dbReference type="ARBA" id="ARBA00022741"/>
    </source>
</evidence>
<evidence type="ECO:0000259" key="7">
    <source>
        <dbReference type="Pfam" id="PF00294"/>
    </source>
</evidence>
<dbReference type="Gene3D" id="2.20.150.10">
    <property type="entry name" value="putative 5-dehydro-2- deoxygluconokinase"/>
    <property type="match status" value="1"/>
</dbReference>
<evidence type="ECO:0000313" key="8">
    <source>
        <dbReference type="EMBL" id="MBP2361319.1"/>
    </source>
</evidence>
<reference evidence="8 9" key="1">
    <citation type="submission" date="2021-03" db="EMBL/GenBank/DDBJ databases">
        <title>Sequencing the genomes of 1000 actinobacteria strains.</title>
        <authorList>
            <person name="Klenk H.-P."/>
        </authorList>
    </citation>
    <scope>NUCLEOTIDE SEQUENCE [LARGE SCALE GENOMIC DNA]</scope>
    <source>
        <strain evidence="8 9">DSM 40843</strain>
    </source>
</reference>
<dbReference type="NCBIfam" id="TIGR04382">
    <property type="entry name" value="myo_inos_iolC_N"/>
    <property type="match status" value="1"/>
</dbReference>
<comment type="similarity">
    <text evidence="1">Belongs to the carbohydrate kinase PfkB family.</text>
</comment>
<evidence type="ECO:0000256" key="6">
    <source>
        <dbReference type="SAM" id="MobiDB-lite"/>
    </source>
</evidence>
<name>A0ABS4VBM2_9ACTN</name>
<gene>
    <name evidence="8" type="ORF">JOF59_003719</name>
</gene>
<dbReference type="InterPro" id="IPR029056">
    <property type="entry name" value="Ribokinase-like"/>
</dbReference>
<keyword evidence="9" id="KW-1185">Reference proteome</keyword>
<keyword evidence="5" id="KW-0067">ATP-binding</keyword>
<feature type="compositionally biased region" description="Pro residues" evidence="6">
    <location>
        <begin position="373"/>
        <end position="385"/>
    </location>
</feature>
<evidence type="ECO:0000256" key="4">
    <source>
        <dbReference type="ARBA" id="ARBA00022777"/>
    </source>
</evidence>
<feature type="domain" description="Carbohydrate kinase PfkB" evidence="7">
    <location>
        <begin position="208"/>
        <end position="328"/>
    </location>
</feature>
<keyword evidence="2 8" id="KW-0808">Transferase</keyword>
<dbReference type="InterPro" id="IPR011611">
    <property type="entry name" value="PfkB_dom"/>
</dbReference>
<dbReference type="Proteomes" id="UP001519311">
    <property type="component" value="Unassembled WGS sequence"/>
</dbReference>
<feature type="region of interest" description="Disordered" evidence="6">
    <location>
        <begin position="186"/>
        <end position="208"/>
    </location>
</feature>
<dbReference type="InterPro" id="IPR030830">
    <property type="entry name" value="Myo_inos_IolC"/>
</dbReference>
<feature type="domain" description="Carbohydrate kinase PfkB" evidence="7">
    <location>
        <begin position="8"/>
        <end position="162"/>
    </location>
</feature>
<feature type="region of interest" description="Disordered" evidence="6">
    <location>
        <begin position="346"/>
        <end position="437"/>
    </location>
</feature>
<dbReference type="EMBL" id="JAGINS010000001">
    <property type="protein sequence ID" value="MBP2361319.1"/>
    <property type="molecule type" value="Genomic_DNA"/>
</dbReference>
<evidence type="ECO:0000313" key="9">
    <source>
        <dbReference type="Proteomes" id="UP001519311"/>
    </source>
</evidence>
<dbReference type="Gene3D" id="3.40.1190.20">
    <property type="match status" value="1"/>
</dbReference>
<dbReference type="InterPro" id="IPR023314">
    <property type="entry name" value="Myo_inos_IolC-like_sf"/>
</dbReference>